<dbReference type="Proteomes" id="UP000887565">
    <property type="component" value="Unplaced"/>
</dbReference>
<dbReference type="WBParaSite" id="nRc.2.0.1.t05382-RA">
    <property type="protein sequence ID" value="nRc.2.0.1.t05382-RA"/>
    <property type="gene ID" value="nRc.2.0.1.g05382"/>
</dbReference>
<sequence length="120" mass="13494">MAGKFKEISTRRIKPTVNQMAIDQICDYASNWRSEYEMGDITVYDDGVEFLLCDPESHQKYYAALVLGLPSLRCRVIKDAPENCDPKELVVSGSNGSSQQIDNIVTLNNILSKKGYRLTT</sequence>
<protein>
    <submittedName>
        <fullName evidence="2">Phage protein</fullName>
    </submittedName>
</protein>
<keyword evidence="1" id="KW-1185">Reference proteome</keyword>
<evidence type="ECO:0000313" key="1">
    <source>
        <dbReference type="Proteomes" id="UP000887565"/>
    </source>
</evidence>
<dbReference type="OMA" id="ERWNHDW"/>
<reference evidence="2" key="1">
    <citation type="submission" date="2022-11" db="UniProtKB">
        <authorList>
            <consortium name="WormBaseParasite"/>
        </authorList>
    </citation>
    <scope>IDENTIFICATION</scope>
</reference>
<dbReference type="AlphaFoldDB" id="A0A915HVE3"/>
<accession>A0A915HVE3</accession>
<organism evidence="1 2">
    <name type="scientific">Romanomermis culicivorax</name>
    <name type="common">Nematode worm</name>
    <dbReference type="NCBI Taxonomy" id="13658"/>
    <lineage>
        <taxon>Eukaryota</taxon>
        <taxon>Metazoa</taxon>
        <taxon>Ecdysozoa</taxon>
        <taxon>Nematoda</taxon>
        <taxon>Enoplea</taxon>
        <taxon>Dorylaimia</taxon>
        <taxon>Mermithida</taxon>
        <taxon>Mermithoidea</taxon>
        <taxon>Mermithidae</taxon>
        <taxon>Romanomermis</taxon>
    </lineage>
</organism>
<evidence type="ECO:0000313" key="2">
    <source>
        <dbReference type="WBParaSite" id="nRc.2.0.1.t05382-RA"/>
    </source>
</evidence>
<proteinExistence type="predicted"/>
<name>A0A915HVE3_ROMCU</name>